<dbReference type="AlphaFoldDB" id="A0AAU8A2I6"/>
<gene>
    <name evidence="1" type="ORF">NKE59_09145</name>
</gene>
<name>A0AAU8A2I6_9BURK</name>
<dbReference type="PROSITE" id="PS51257">
    <property type="entry name" value="PROKAR_LIPOPROTEIN"/>
    <property type="match status" value="1"/>
</dbReference>
<sequence length="204" mass="23377">MRLVLFRPYQQLRTLVLCFCFAFTLLACSPKLDWRTVKNESLGYAALFPRKPQLIDRSLSYQDNKLKQSLEFVKADDDIFAVMTTEIPVALANQVSAIEQLLKSVLLQQTLSPNQTTPSEFNQVKESSSKIGAIGHQKQASQDYFLDLPQAKRVMRIRWLIRPMADGGLYLYQVSVVRAQTPSNPMPSLEQENINIFFDEFRPN</sequence>
<evidence type="ECO:0008006" key="2">
    <source>
        <dbReference type="Google" id="ProtNLM"/>
    </source>
</evidence>
<protein>
    <recommendedName>
        <fullName evidence="2">Lipoprotein</fullName>
    </recommendedName>
</protein>
<dbReference type="EMBL" id="CP099959">
    <property type="protein sequence ID" value="XCC57633.1"/>
    <property type="molecule type" value="Genomic_DNA"/>
</dbReference>
<dbReference type="RefSeq" id="WP_353438694.1">
    <property type="nucleotide sequence ID" value="NZ_CP099959.1"/>
</dbReference>
<reference evidence="1" key="1">
    <citation type="submission" date="2022-06" db="EMBL/GenBank/DDBJ databases">
        <title>New Polynucleobacter species.</title>
        <authorList>
            <person name="Hahn M.W."/>
        </authorList>
    </citation>
    <scope>NUCLEOTIDE SEQUENCE</scope>
    <source>
        <strain evidence="1">UK-FUSCHL-C3</strain>
    </source>
</reference>
<proteinExistence type="predicted"/>
<organism evidence="1">
    <name type="scientific">Polynucleobacter sp. UK-FUSCHL-C3</name>
    <dbReference type="NCBI Taxonomy" id="2955208"/>
    <lineage>
        <taxon>Bacteria</taxon>
        <taxon>Pseudomonadati</taxon>
        <taxon>Pseudomonadota</taxon>
        <taxon>Betaproteobacteria</taxon>
        <taxon>Burkholderiales</taxon>
        <taxon>Burkholderiaceae</taxon>
        <taxon>Polynucleobacter</taxon>
    </lineage>
</organism>
<accession>A0AAU8A2I6</accession>
<evidence type="ECO:0000313" key="1">
    <source>
        <dbReference type="EMBL" id="XCC57633.1"/>
    </source>
</evidence>